<name>A0A4Y9ELS5_9SPHN</name>
<comment type="caution">
    <text evidence="3">The sequence shown here is derived from an EMBL/GenBank/DDBJ whole genome shotgun (WGS) entry which is preliminary data.</text>
</comment>
<keyword evidence="4" id="KW-1185">Reference proteome</keyword>
<evidence type="ECO:0000313" key="3">
    <source>
        <dbReference type="EMBL" id="TFU02977.1"/>
    </source>
</evidence>
<reference evidence="3 4" key="1">
    <citation type="submission" date="2019-02" db="EMBL/GenBank/DDBJ databases">
        <title>Polymorphobacter sp. isolated from the lake at the Tibet of China.</title>
        <authorList>
            <person name="Li A."/>
        </authorList>
    </citation>
    <scope>NUCLEOTIDE SEQUENCE [LARGE SCALE GENOMIC DNA]</scope>
    <source>
        <strain evidence="3 4">DJ1R-1</strain>
    </source>
</reference>
<evidence type="ECO:0000313" key="4">
    <source>
        <dbReference type="Proteomes" id="UP000297737"/>
    </source>
</evidence>
<dbReference type="Pfam" id="PF09917">
    <property type="entry name" value="DUF2147"/>
    <property type="match status" value="1"/>
</dbReference>
<dbReference type="AlphaFoldDB" id="A0A4Y9ELS5"/>
<keyword evidence="1" id="KW-0732">Signal</keyword>
<dbReference type="RefSeq" id="WP_135245569.1">
    <property type="nucleotide sequence ID" value="NZ_SIHO01000002.1"/>
</dbReference>
<dbReference type="InterPro" id="IPR019223">
    <property type="entry name" value="DUF2147"/>
</dbReference>
<dbReference type="PANTHER" id="PTHR36919:SF2">
    <property type="entry name" value="BLL6627 PROTEIN"/>
    <property type="match status" value="1"/>
</dbReference>
<dbReference type="Gene3D" id="2.40.128.520">
    <property type="match status" value="1"/>
</dbReference>
<sequence length="132" mass="14096">MRRFAIALLFATPVLAAAPTTHRSYGVWHNPANSVHVAAKPCGDKMCGVVVWANAKAKADAAKGGSPHLVGMDLFQDFTQVDDTHWKGKVFVPDINKTFSGTVTVVNDNTLTGKGCLIGGIGCKSQTWTRVK</sequence>
<dbReference type="OrthoDB" id="9811671at2"/>
<evidence type="ECO:0000256" key="1">
    <source>
        <dbReference type="SAM" id="SignalP"/>
    </source>
</evidence>
<organism evidence="3 4">
    <name type="scientific">Glacieibacterium arshaanense</name>
    <dbReference type="NCBI Taxonomy" id="2511025"/>
    <lineage>
        <taxon>Bacteria</taxon>
        <taxon>Pseudomonadati</taxon>
        <taxon>Pseudomonadota</taxon>
        <taxon>Alphaproteobacteria</taxon>
        <taxon>Sphingomonadales</taxon>
        <taxon>Sphingosinicellaceae</taxon>
        <taxon>Glacieibacterium</taxon>
    </lineage>
</organism>
<evidence type="ECO:0000259" key="2">
    <source>
        <dbReference type="Pfam" id="PF09917"/>
    </source>
</evidence>
<dbReference type="Proteomes" id="UP000297737">
    <property type="component" value="Unassembled WGS sequence"/>
</dbReference>
<dbReference type="EMBL" id="SIHO01000002">
    <property type="protein sequence ID" value="TFU02977.1"/>
    <property type="molecule type" value="Genomic_DNA"/>
</dbReference>
<feature type="signal peptide" evidence="1">
    <location>
        <begin position="1"/>
        <end position="16"/>
    </location>
</feature>
<accession>A0A4Y9ELS5</accession>
<proteinExistence type="predicted"/>
<dbReference type="PANTHER" id="PTHR36919">
    <property type="entry name" value="BLR1215 PROTEIN"/>
    <property type="match status" value="1"/>
</dbReference>
<feature type="chain" id="PRO_5021206293" evidence="1">
    <location>
        <begin position="17"/>
        <end position="132"/>
    </location>
</feature>
<gene>
    <name evidence="3" type="ORF">EUV02_07150</name>
</gene>
<feature type="domain" description="DUF2147" evidence="2">
    <location>
        <begin position="26"/>
        <end position="130"/>
    </location>
</feature>
<protein>
    <submittedName>
        <fullName evidence="3">DUF2147 domain-containing protein</fullName>
    </submittedName>
</protein>